<proteinExistence type="predicted"/>
<accession>A0AAD5S1U1</accession>
<dbReference type="AlphaFoldDB" id="A0AAD5S1U1"/>
<dbReference type="Proteomes" id="UP001212841">
    <property type="component" value="Unassembled WGS sequence"/>
</dbReference>
<feature type="non-terminal residue" evidence="1">
    <location>
        <position position="1"/>
    </location>
</feature>
<protein>
    <submittedName>
        <fullName evidence="1">Uncharacterized protein</fullName>
    </submittedName>
</protein>
<gene>
    <name evidence="1" type="ORF">HK097_006067</name>
</gene>
<dbReference type="EMBL" id="JADGJD010002844">
    <property type="protein sequence ID" value="KAJ3027872.1"/>
    <property type="molecule type" value="Genomic_DNA"/>
</dbReference>
<evidence type="ECO:0000313" key="1">
    <source>
        <dbReference type="EMBL" id="KAJ3027872.1"/>
    </source>
</evidence>
<reference evidence="1" key="1">
    <citation type="submission" date="2020-05" db="EMBL/GenBank/DDBJ databases">
        <title>Phylogenomic resolution of chytrid fungi.</title>
        <authorList>
            <person name="Stajich J.E."/>
            <person name="Amses K."/>
            <person name="Simmons R."/>
            <person name="Seto K."/>
            <person name="Myers J."/>
            <person name="Bonds A."/>
            <person name="Quandt C.A."/>
            <person name="Barry K."/>
            <person name="Liu P."/>
            <person name="Grigoriev I."/>
            <person name="Longcore J.E."/>
            <person name="James T.Y."/>
        </authorList>
    </citation>
    <scope>NUCLEOTIDE SEQUENCE</scope>
    <source>
        <strain evidence="1">JEL0318</strain>
    </source>
</reference>
<keyword evidence="2" id="KW-1185">Reference proteome</keyword>
<sequence length="133" mass="13599">ERVVEGVRRRLLALVQKAPPTEFEGYKAPNVDEIMAMQRGVPMPAASRIVTPSTMQPVGRFGGGGVANNLVATPVHVQNAVPLTGYSLPPVSQNPYLQGAGGTAGLQATVVKPVLATDAFAQGRGLGGGGAVV</sequence>
<organism evidence="1 2">
    <name type="scientific">Rhizophlyctis rosea</name>
    <dbReference type="NCBI Taxonomy" id="64517"/>
    <lineage>
        <taxon>Eukaryota</taxon>
        <taxon>Fungi</taxon>
        <taxon>Fungi incertae sedis</taxon>
        <taxon>Chytridiomycota</taxon>
        <taxon>Chytridiomycota incertae sedis</taxon>
        <taxon>Chytridiomycetes</taxon>
        <taxon>Rhizophlyctidales</taxon>
        <taxon>Rhizophlyctidaceae</taxon>
        <taxon>Rhizophlyctis</taxon>
    </lineage>
</organism>
<evidence type="ECO:0000313" key="2">
    <source>
        <dbReference type="Proteomes" id="UP001212841"/>
    </source>
</evidence>
<comment type="caution">
    <text evidence="1">The sequence shown here is derived from an EMBL/GenBank/DDBJ whole genome shotgun (WGS) entry which is preliminary data.</text>
</comment>
<name>A0AAD5S1U1_9FUNG</name>